<gene>
    <name evidence="2" type="ORF">SAMN03080606_03427</name>
</gene>
<evidence type="ECO:0000313" key="3">
    <source>
        <dbReference type="Proteomes" id="UP000198636"/>
    </source>
</evidence>
<keyword evidence="3" id="KW-1185">Reference proteome</keyword>
<keyword evidence="1" id="KW-1133">Transmembrane helix</keyword>
<feature type="transmembrane region" description="Helical" evidence="1">
    <location>
        <begin position="218"/>
        <end position="243"/>
    </location>
</feature>
<keyword evidence="1" id="KW-0812">Transmembrane</keyword>
<dbReference type="GO" id="GO:0016740">
    <property type="term" value="F:transferase activity"/>
    <property type="evidence" value="ECO:0007669"/>
    <property type="project" value="UniProtKB-KW"/>
</dbReference>
<protein>
    <submittedName>
        <fullName evidence="2">UDP-N-acetylmuramyl pentapeptide phosphotransferase/UDP-N-acetylglucosamine-1-phosphate transferase</fullName>
    </submittedName>
</protein>
<dbReference type="OrthoDB" id="2679245at2"/>
<sequence length="266" mass="29223">MILFLASAITTYFTLPFIYSLLKGANILRKNYKGDSIPVGMGIALIPVLILNSTIILSYKDRSSEIVLVFLLGNLTMAFIGIIDDLIGNRDTLGIKGHMGALARGRLTTGGLKAVMGIMIALFISILLSTNVVDLLVNLLIIALMTNLINLLDLRPGRGIKAFFTISIIFLIIGLTKESEELLFIMLGYLIIYFPKDLKGKYMMGDVGSNTLGVNLGIIAAISFSTFTKVIIVSILIFIHLFAERYSITDVIKKIKILNFIDELGR</sequence>
<feature type="transmembrane region" description="Helical" evidence="1">
    <location>
        <begin position="158"/>
        <end position="175"/>
    </location>
</feature>
<name>A0A1G5KEB8_9FIRM</name>
<feature type="transmembrane region" description="Helical" evidence="1">
    <location>
        <begin position="66"/>
        <end position="87"/>
    </location>
</feature>
<dbReference type="AlphaFoldDB" id="A0A1G5KEB8"/>
<feature type="transmembrane region" description="Helical" evidence="1">
    <location>
        <begin position="36"/>
        <end position="59"/>
    </location>
</feature>
<organism evidence="2 3">
    <name type="scientific">Alkaliphilus peptidifermentans DSM 18978</name>
    <dbReference type="NCBI Taxonomy" id="1120976"/>
    <lineage>
        <taxon>Bacteria</taxon>
        <taxon>Bacillati</taxon>
        <taxon>Bacillota</taxon>
        <taxon>Clostridia</taxon>
        <taxon>Peptostreptococcales</taxon>
        <taxon>Natronincolaceae</taxon>
        <taxon>Alkaliphilus</taxon>
    </lineage>
</organism>
<keyword evidence="2" id="KW-0808">Transferase</keyword>
<accession>A0A1G5KEB8</accession>
<keyword evidence="1" id="KW-0472">Membrane</keyword>
<dbReference type="STRING" id="1120976.SAMN03080606_03427"/>
<evidence type="ECO:0000256" key="1">
    <source>
        <dbReference type="SAM" id="Phobius"/>
    </source>
</evidence>
<dbReference type="EMBL" id="FMUS01000026">
    <property type="protein sequence ID" value="SCY98926.1"/>
    <property type="molecule type" value="Genomic_DNA"/>
</dbReference>
<dbReference type="Proteomes" id="UP000198636">
    <property type="component" value="Unassembled WGS sequence"/>
</dbReference>
<reference evidence="2 3" key="1">
    <citation type="submission" date="2016-10" db="EMBL/GenBank/DDBJ databases">
        <authorList>
            <person name="de Groot N.N."/>
        </authorList>
    </citation>
    <scope>NUCLEOTIDE SEQUENCE [LARGE SCALE GENOMIC DNA]</scope>
    <source>
        <strain evidence="2 3">DSM 18978</strain>
    </source>
</reference>
<evidence type="ECO:0000313" key="2">
    <source>
        <dbReference type="EMBL" id="SCY98926.1"/>
    </source>
</evidence>
<dbReference type="RefSeq" id="WP_091545922.1">
    <property type="nucleotide sequence ID" value="NZ_FMUS01000026.1"/>
</dbReference>
<proteinExistence type="predicted"/>